<sequence length="94" mass="9509">MTATRRILAAVALASSVTGLTVTAASASAMEVPSVLGQLDALSAQSVTPEHAHRMPTVTGQLGTVAQGASQLNQLRQVTDLAAPVTGLLPAVEY</sequence>
<feature type="chain" id="PRO_5010159517" description="Secreted protein" evidence="1">
    <location>
        <begin position="25"/>
        <end position="94"/>
    </location>
</feature>
<keyword evidence="1" id="KW-0732">Signal</keyword>
<evidence type="ECO:0000313" key="2">
    <source>
        <dbReference type="EMBL" id="OKH90559.1"/>
    </source>
</evidence>
<dbReference type="EMBL" id="LFBV01000011">
    <property type="protein sequence ID" value="OKH90559.1"/>
    <property type="molecule type" value="Genomic_DNA"/>
</dbReference>
<evidence type="ECO:0000313" key="3">
    <source>
        <dbReference type="Proteomes" id="UP000186455"/>
    </source>
</evidence>
<gene>
    <name evidence="2" type="ORF">AB852_33530</name>
</gene>
<feature type="signal peptide" evidence="1">
    <location>
        <begin position="1"/>
        <end position="24"/>
    </location>
</feature>
<organism evidence="2 3">
    <name type="scientific">Streptomyces uncialis</name>
    <dbReference type="NCBI Taxonomy" id="1048205"/>
    <lineage>
        <taxon>Bacteria</taxon>
        <taxon>Bacillati</taxon>
        <taxon>Actinomycetota</taxon>
        <taxon>Actinomycetes</taxon>
        <taxon>Kitasatosporales</taxon>
        <taxon>Streptomycetaceae</taxon>
        <taxon>Streptomyces</taxon>
    </lineage>
</organism>
<comment type="caution">
    <text evidence="2">The sequence shown here is derived from an EMBL/GenBank/DDBJ whole genome shotgun (WGS) entry which is preliminary data.</text>
</comment>
<evidence type="ECO:0000256" key="1">
    <source>
        <dbReference type="SAM" id="SignalP"/>
    </source>
</evidence>
<dbReference type="RefSeq" id="WP_073794552.1">
    <property type="nucleotide sequence ID" value="NZ_CP108638.1"/>
</dbReference>
<dbReference type="Proteomes" id="UP000186455">
    <property type="component" value="Unassembled WGS sequence"/>
</dbReference>
<protein>
    <recommendedName>
        <fullName evidence="4">Secreted protein</fullName>
    </recommendedName>
</protein>
<accession>A0A1Q4UYG7</accession>
<dbReference type="STRING" id="1048205.AB852_33530"/>
<evidence type="ECO:0008006" key="4">
    <source>
        <dbReference type="Google" id="ProtNLM"/>
    </source>
</evidence>
<dbReference type="GeneID" id="96796513"/>
<dbReference type="AlphaFoldDB" id="A0A1Q4UYG7"/>
<name>A0A1Q4UYG7_9ACTN</name>
<reference evidence="2 3" key="1">
    <citation type="submission" date="2015-06" db="EMBL/GenBank/DDBJ databases">
        <title>Cloning and characterization of the uncialamcin biosynthetic gene cluster.</title>
        <authorList>
            <person name="Yan X."/>
            <person name="Huang T."/>
            <person name="Ge H."/>
            <person name="Shen B."/>
        </authorList>
    </citation>
    <scope>NUCLEOTIDE SEQUENCE [LARGE SCALE GENOMIC DNA]</scope>
    <source>
        <strain evidence="2 3">DCA2648</strain>
    </source>
</reference>
<keyword evidence="3" id="KW-1185">Reference proteome</keyword>
<proteinExistence type="predicted"/>